<feature type="transmembrane region" description="Helical" evidence="13">
    <location>
        <begin position="285"/>
        <end position="303"/>
    </location>
</feature>
<evidence type="ECO:0000259" key="16">
    <source>
        <dbReference type="PROSITE" id="PS50990"/>
    </source>
</evidence>
<evidence type="ECO:0000259" key="15">
    <source>
        <dbReference type="PROSITE" id="PS50929"/>
    </source>
</evidence>
<dbReference type="Proteomes" id="UP000318422">
    <property type="component" value="Unassembled WGS sequence"/>
</dbReference>
<evidence type="ECO:0000256" key="13">
    <source>
        <dbReference type="SAM" id="Phobius"/>
    </source>
</evidence>
<evidence type="ECO:0000313" key="18">
    <source>
        <dbReference type="Proteomes" id="UP000318422"/>
    </source>
</evidence>
<dbReference type="PROSITE" id="PS00211">
    <property type="entry name" value="ABC_TRANSPORTER_1"/>
    <property type="match status" value="1"/>
</dbReference>
<evidence type="ECO:0000256" key="12">
    <source>
        <dbReference type="ARBA" id="ARBA00072252"/>
    </source>
</evidence>
<feature type="domain" description="ABC transmembrane type-1" evidence="15">
    <location>
        <begin position="173"/>
        <end position="429"/>
    </location>
</feature>
<dbReference type="PROSITE" id="PS50929">
    <property type="entry name" value="ABC_TM1F"/>
    <property type="match status" value="1"/>
</dbReference>
<dbReference type="PANTHER" id="PTHR24221">
    <property type="entry name" value="ATP-BINDING CASSETTE SUB-FAMILY B"/>
    <property type="match status" value="1"/>
</dbReference>
<organism evidence="17 18">
    <name type="scientific">Zoogloea ramigera</name>
    <dbReference type="NCBI Taxonomy" id="350"/>
    <lineage>
        <taxon>Bacteria</taxon>
        <taxon>Pseudomonadati</taxon>
        <taxon>Pseudomonadota</taxon>
        <taxon>Betaproteobacteria</taxon>
        <taxon>Rhodocyclales</taxon>
        <taxon>Zoogloeaceae</taxon>
        <taxon>Zoogloea</taxon>
    </lineage>
</organism>
<dbReference type="SUPFAM" id="SSF90123">
    <property type="entry name" value="ABC transporter transmembrane region"/>
    <property type="match status" value="1"/>
</dbReference>
<dbReference type="GO" id="GO:0031640">
    <property type="term" value="P:killing of cells of another organism"/>
    <property type="evidence" value="ECO:0007669"/>
    <property type="project" value="UniProtKB-KW"/>
</dbReference>
<evidence type="ECO:0000256" key="9">
    <source>
        <dbReference type="ARBA" id="ARBA00023136"/>
    </source>
</evidence>
<dbReference type="GO" id="GO:0005886">
    <property type="term" value="C:plasma membrane"/>
    <property type="evidence" value="ECO:0007669"/>
    <property type="project" value="UniProtKB-SubCell"/>
</dbReference>
<keyword evidence="8 13" id="KW-1133">Transmembrane helix</keyword>
<dbReference type="GO" id="GO:0008234">
    <property type="term" value="F:cysteine-type peptidase activity"/>
    <property type="evidence" value="ECO:0007669"/>
    <property type="project" value="InterPro"/>
</dbReference>
<dbReference type="InterPro" id="IPR027417">
    <property type="entry name" value="P-loop_NTPase"/>
</dbReference>
<dbReference type="Gene3D" id="3.40.50.300">
    <property type="entry name" value="P-loop containing nucleotide triphosphate hydrolases"/>
    <property type="match status" value="1"/>
</dbReference>
<dbReference type="GO" id="GO:0016887">
    <property type="term" value="F:ATP hydrolysis activity"/>
    <property type="evidence" value="ECO:0007669"/>
    <property type="project" value="InterPro"/>
</dbReference>
<keyword evidence="2" id="KW-0813">Transport</keyword>
<dbReference type="RefSeq" id="WP_141354731.1">
    <property type="nucleotide sequence ID" value="NZ_BJNV01000087.1"/>
</dbReference>
<comment type="function">
    <text evidence="10">Involved in the export of calmodulin-sensitive adenylate cyclase-hemolysin (cyclolysin).</text>
</comment>
<keyword evidence="3" id="KW-1003">Cell membrane</keyword>
<sequence length="726" mass="79474">MSLIAHLPAAFGRSLPVILQTEATECGLACLGMVSGYHGRRTDLPQLRRQFSISQHGATLGQLIGIANALGLASRPLRLDLEDLGQLRTPCILHWNLNHFVVLKKVARRGIFIHDPASGGRWVAQDEISRSFTGVALELWPTADFRPSAPPPAIRFRDLIGRVDGLFSAGTQVLILAVALEVFALASPFYLQWVIDHVLVSADRDLLTTLALGFGLLLIVQQVFSALRSWILLHIGTNLSLQWRTNVFAHLLRLPVQYFEKRHLGDIVSRFGAVEEIQSKLTASFFSALIDGLMASVTLAMMFLYSPPLAWMAVAAMLAYALIRALWFRPLRLATEQEIVHHASQQSHFLETVRGIKAVKLFQRQNERRSGWLSLVAEQVNAGVRTQRLFIAFESINGLLFGLVGIAILWLGARQTLDGLMTVGVLMAFKAYKDQFDGRVAGLIEKFFELRMLRLQGERLADIVLTRPESDAPPRPEAATAVPAIRLQGLRFRYAETDPWVVDGIDLEIPPGQSVAFVGPSGCGKTTLINLILGVFPPVEGDVLIGEASLRRSGGEAPRALIGTVMQDDTLFAGSIADNICFFDPAPDRARIEECARLAQIHDEIAAMAMGYHTLVGDMGTVLSGGQKQRLFLARALYKQPRILILDEATSHLDVDCEQAVNRAIQSLALTRILIAHRPETILSAERVVVLTGGKVVDDLSTAELLARQAAAPAPAPAETAAEAGR</sequence>
<dbReference type="Gene3D" id="1.20.1560.10">
    <property type="entry name" value="ABC transporter type 1, transmembrane domain"/>
    <property type="match status" value="1"/>
</dbReference>
<name>A0A4Y4D0F6_ZOORA</name>
<evidence type="ECO:0000256" key="1">
    <source>
        <dbReference type="ARBA" id="ARBA00004651"/>
    </source>
</evidence>
<keyword evidence="6" id="KW-0547">Nucleotide-binding</keyword>
<dbReference type="GO" id="GO:0006508">
    <property type="term" value="P:proteolysis"/>
    <property type="evidence" value="ECO:0007669"/>
    <property type="project" value="InterPro"/>
</dbReference>
<evidence type="ECO:0000256" key="6">
    <source>
        <dbReference type="ARBA" id="ARBA00022741"/>
    </source>
</evidence>
<dbReference type="GO" id="GO:0034040">
    <property type="term" value="F:ATPase-coupled lipid transmembrane transporter activity"/>
    <property type="evidence" value="ECO:0007669"/>
    <property type="project" value="TreeGrafter"/>
</dbReference>
<feature type="domain" description="ABC transporter" evidence="14">
    <location>
        <begin position="485"/>
        <end position="718"/>
    </location>
</feature>
<keyword evidence="5" id="KW-0204">Cytolysis</keyword>
<dbReference type="PROSITE" id="PS50990">
    <property type="entry name" value="PEPTIDASE_C39"/>
    <property type="match status" value="1"/>
</dbReference>
<proteinExistence type="inferred from homology"/>
<evidence type="ECO:0000256" key="7">
    <source>
        <dbReference type="ARBA" id="ARBA00022840"/>
    </source>
</evidence>
<dbReference type="InterPro" id="IPR005074">
    <property type="entry name" value="Peptidase_C39"/>
</dbReference>
<accession>A0A4Y4D0F6</accession>
<comment type="caution">
    <text evidence="17">The sequence shown here is derived from an EMBL/GenBank/DDBJ whole genome shotgun (WGS) entry which is preliminary data.</text>
</comment>
<evidence type="ECO:0000259" key="14">
    <source>
        <dbReference type="PROSITE" id="PS50893"/>
    </source>
</evidence>
<dbReference type="Pfam" id="PF03412">
    <property type="entry name" value="Peptidase_C39"/>
    <property type="match status" value="1"/>
</dbReference>
<evidence type="ECO:0000256" key="2">
    <source>
        <dbReference type="ARBA" id="ARBA00022448"/>
    </source>
</evidence>
<dbReference type="InterPro" id="IPR003439">
    <property type="entry name" value="ABC_transporter-like_ATP-bd"/>
</dbReference>
<keyword evidence="5" id="KW-0354">Hemolysis</keyword>
<dbReference type="PROSITE" id="PS50893">
    <property type="entry name" value="ABC_TRANSPORTER_2"/>
    <property type="match status" value="1"/>
</dbReference>
<evidence type="ECO:0000256" key="4">
    <source>
        <dbReference type="ARBA" id="ARBA00022692"/>
    </source>
</evidence>
<dbReference type="PANTHER" id="PTHR24221:SF606">
    <property type="entry name" value="COLICIN V SECRETION-PROCESSING ATP-BINDING PROTEIN"/>
    <property type="match status" value="1"/>
</dbReference>
<dbReference type="GO" id="GO:0140359">
    <property type="term" value="F:ABC-type transporter activity"/>
    <property type="evidence" value="ECO:0007669"/>
    <property type="project" value="InterPro"/>
</dbReference>
<dbReference type="InterPro" id="IPR039421">
    <property type="entry name" value="Type_1_exporter"/>
</dbReference>
<keyword evidence="4 13" id="KW-0812">Transmembrane</keyword>
<dbReference type="CDD" id="cd18567">
    <property type="entry name" value="ABC_6TM_CvaB_RaxB_like"/>
    <property type="match status" value="1"/>
</dbReference>
<dbReference type="FunFam" id="3.40.50.300:FF:000299">
    <property type="entry name" value="ABC transporter ATP-binding protein/permease"/>
    <property type="match status" value="1"/>
</dbReference>
<evidence type="ECO:0000256" key="11">
    <source>
        <dbReference type="ARBA" id="ARBA00061173"/>
    </source>
</evidence>
<dbReference type="AlphaFoldDB" id="A0A4Y4D0F6"/>
<dbReference type="InterPro" id="IPR011527">
    <property type="entry name" value="ABC1_TM_dom"/>
</dbReference>
<comment type="similarity">
    <text evidence="11">Belongs to the ABC transporter superfamily. Cyclolysin exporter (TC 3.A.1.109.2) family.</text>
</comment>
<dbReference type="GO" id="GO:0005524">
    <property type="term" value="F:ATP binding"/>
    <property type="evidence" value="ECO:0007669"/>
    <property type="project" value="UniProtKB-KW"/>
</dbReference>
<feature type="transmembrane region" description="Helical" evidence="13">
    <location>
        <begin position="309"/>
        <end position="327"/>
    </location>
</feature>
<evidence type="ECO:0000256" key="3">
    <source>
        <dbReference type="ARBA" id="ARBA00022475"/>
    </source>
</evidence>
<feature type="transmembrane region" description="Helical" evidence="13">
    <location>
        <begin position="206"/>
        <end position="227"/>
    </location>
</feature>
<gene>
    <name evidence="17" type="ORF">ZRA01_35120</name>
</gene>
<feature type="transmembrane region" description="Helical" evidence="13">
    <location>
        <begin position="389"/>
        <end position="413"/>
    </location>
</feature>
<keyword evidence="18" id="KW-1185">Reference proteome</keyword>
<keyword evidence="7" id="KW-0067">ATP-binding</keyword>
<dbReference type="SMART" id="SM00382">
    <property type="entry name" value="AAA"/>
    <property type="match status" value="1"/>
</dbReference>
<protein>
    <recommendedName>
        <fullName evidence="12">Cyclolysin secretion/processing ATP-binding protein CyaB</fullName>
    </recommendedName>
</protein>
<feature type="transmembrane region" description="Helical" evidence="13">
    <location>
        <begin position="165"/>
        <end position="186"/>
    </location>
</feature>
<dbReference type="InterPro" id="IPR033838">
    <property type="entry name" value="CvaB_peptidase"/>
</dbReference>
<evidence type="ECO:0000256" key="5">
    <source>
        <dbReference type="ARBA" id="ARBA00022735"/>
    </source>
</evidence>
<dbReference type="InterPro" id="IPR003593">
    <property type="entry name" value="AAA+_ATPase"/>
</dbReference>
<evidence type="ECO:0000313" key="17">
    <source>
        <dbReference type="EMBL" id="GEC97439.1"/>
    </source>
</evidence>
<dbReference type="EMBL" id="BJNV01000087">
    <property type="protein sequence ID" value="GEC97439.1"/>
    <property type="molecule type" value="Genomic_DNA"/>
</dbReference>
<keyword evidence="9 13" id="KW-0472">Membrane</keyword>
<dbReference type="SUPFAM" id="SSF52540">
    <property type="entry name" value="P-loop containing nucleoside triphosphate hydrolases"/>
    <property type="match status" value="1"/>
</dbReference>
<reference evidence="17 18" key="1">
    <citation type="submission" date="2019-06" db="EMBL/GenBank/DDBJ databases">
        <title>Whole genome shotgun sequence of Zoogloea ramigera NBRC 15342.</title>
        <authorList>
            <person name="Hosoyama A."/>
            <person name="Uohara A."/>
            <person name="Ohji S."/>
            <person name="Ichikawa N."/>
        </authorList>
    </citation>
    <scope>NUCLEOTIDE SEQUENCE [LARGE SCALE GENOMIC DNA]</scope>
    <source>
        <strain evidence="17 18">NBRC 15342</strain>
    </source>
</reference>
<dbReference type="InterPro" id="IPR017871">
    <property type="entry name" value="ABC_transporter-like_CS"/>
</dbReference>
<comment type="subcellular location">
    <subcellularLocation>
        <location evidence="1">Cell membrane</location>
        <topology evidence="1">Multi-pass membrane protein</topology>
    </subcellularLocation>
</comment>
<evidence type="ECO:0000256" key="10">
    <source>
        <dbReference type="ARBA" id="ARBA00055355"/>
    </source>
</evidence>
<feature type="domain" description="Peptidase C39" evidence="16">
    <location>
        <begin position="20"/>
        <end position="139"/>
    </location>
</feature>
<dbReference type="Gene3D" id="3.90.70.10">
    <property type="entry name" value="Cysteine proteinases"/>
    <property type="match status" value="1"/>
</dbReference>
<evidence type="ECO:0000256" key="8">
    <source>
        <dbReference type="ARBA" id="ARBA00022989"/>
    </source>
</evidence>
<dbReference type="CDD" id="cd02419">
    <property type="entry name" value="Peptidase_C39C"/>
    <property type="match status" value="1"/>
</dbReference>
<dbReference type="OrthoDB" id="8554730at2"/>
<dbReference type="Pfam" id="PF00664">
    <property type="entry name" value="ABC_membrane"/>
    <property type="match status" value="1"/>
</dbReference>
<dbReference type="InterPro" id="IPR036640">
    <property type="entry name" value="ABC1_TM_sf"/>
</dbReference>
<dbReference type="Pfam" id="PF00005">
    <property type="entry name" value="ABC_tran"/>
    <property type="match status" value="1"/>
</dbReference>